<reference evidence="1 2" key="1">
    <citation type="submission" date="2018-12" db="EMBL/GenBank/DDBJ databases">
        <authorList>
            <consortium name="Pathogen Informatics"/>
        </authorList>
    </citation>
    <scope>NUCLEOTIDE SEQUENCE [LARGE SCALE GENOMIC DNA]</scope>
    <source>
        <strain evidence="1 2">NCTC11923</strain>
    </source>
</reference>
<proteinExistence type="predicted"/>
<dbReference type="AlphaFoldDB" id="A0A448KBR6"/>
<organism evidence="1 2">
    <name type="scientific">Actinomyces slackii</name>
    <dbReference type="NCBI Taxonomy" id="52774"/>
    <lineage>
        <taxon>Bacteria</taxon>
        <taxon>Bacillati</taxon>
        <taxon>Actinomycetota</taxon>
        <taxon>Actinomycetes</taxon>
        <taxon>Actinomycetales</taxon>
        <taxon>Actinomycetaceae</taxon>
        <taxon>Actinomyces</taxon>
    </lineage>
</organism>
<sequence>MTYPSTEPRPALTSSELSHLELKQTWWIGEGYDCEEVDSVVLDVIDTLRTWEAAAITGGAPQHQSTRRFLSSTELQGVMFRALKFGRSYDQDHVDDVLEHATETLRNYESA</sequence>
<gene>
    <name evidence="1" type="ORF">NCTC11923_01012</name>
</gene>
<evidence type="ECO:0000313" key="1">
    <source>
        <dbReference type="EMBL" id="VEG74378.1"/>
    </source>
</evidence>
<dbReference type="Proteomes" id="UP000276899">
    <property type="component" value="Chromosome"/>
</dbReference>
<name>A0A448KBR6_9ACTO</name>
<dbReference type="RefSeq" id="WP_026428201.1">
    <property type="nucleotide sequence ID" value="NZ_CBCRWE010000079.1"/>
</dbReference>
<protein>
    <submittedName>
        <fullName evidence="1">DivIVA domain</fullName>
    </submittedName>
</protein>
<evidence type="ECO:0000313" key="2">
    <source>
        <dbReference type="Proteomes" id="UP000276899"/>
    </source>
</evidence>
<dbReference type="EMBL" id="LR134363">
    <property type="protein sequence ID" value="VEG74378.1"/>
    <property type="molecule type" value="Genomic_DNA"/>
</dbReference>
<keyword evidence="2" id="KW-1185">Reference proteome</keyword>
<accession>A0A448KBR6</accession>
<dbReference type="KEGG" id="asla:NCTC11923_01012"/>